<gene>
    <name evidence="8" type="ORF">ONB1V03_LOCUS21792</name>
</gene>
<protein>
    <recommendedName>
        <fullName evidence="7">Dolichol-phosphate mannosyltransferase subunit 3</fullName>
    </recommendedName>
</protein>
<dbReference type="GO" id="GO:0033185">
    <property type="term" value="C:dolichol-phosphate-mannose synthase complex"/>
    <property type="evidence" value="ECO:0007669"/>
    <property type="project" value="TreeGrafter"/>
</dbReference>
<dbReference type="InterPro" id="IPR013174">
    <property type="entry name" value="DPM3"/>
</dbReference>
<evidence type="ECO:0000256" key="3">
    <source>
        <dbReference type="ARBA" id="ARBA00022692"/>
    </source>
</evidence>
<feature type="transmembrane region" description="Helical" evidence="7">
    <location>
        <begin position="40"/>
        <end position="60"/>
    </location>
</feature>
<evidence type="ECO:0000256" key="7">
    <source>
        <dbReference type="RuleBase" id="RU365085"/>
    </source>
</evidence>
<keyword evidence="6 7" id="KW-0472">Membrane</keyword>
<evidence type="ECO:0000313" key="9">
    <source>
        <dbReference type="Proteomes" id="UP000728032"/>
    </source>
</evidence>
<comment type="caution">
    <text evidence="7">Lacks conserved residue(s) required for the propagation of feature annotation.</text>
</comment>
<dbReference type="EMBL" id="CAJPVJ010044438">
    <property type="protein sequence ID" value="CAG2182371.1"/>
    <property type="molecule type" value="Genomic_DNA"/>
</dbReference>
<keyword evidence="5 7" id="KW-1133">Transmembrane helix</keyword>
<dbReference type="GO" id="GO:0005789">
    <property type="term" value="C:endoplasmic reticulum membrane"/>
    <property type="evidence" value="ECO:0007669"/>
    <property type="project" value="UniProtKB-SubCell"/>
</dbReference>
<accession>A0A7R9MSY9</accession>
<keyword evidence="3 7" id="KW-0812">Transmembrane</keyword>
<comment type="function">
    <text evidence="7">Stabilizer subunit of the dolichol-phosphate mannose (DPM) synthase complex; tethers catalytic subunit to the ER.</text>
</comment>
<dbReference type="AlphaFoldDB" id="A0A7R9MSY9"/>
<organism evidence="8">
    <name type="scientific">Oppiella nova</name>
    <dbReference type="NCBI Taxonomy" id="334625"/>
    <lineage>
        <taxon>Eukaryota</taxon>
        <taxon>Metazoa</taxon>
        <taxon>Ecdysozoa</taxon>
        <taxon>Arthropoda</taxon>
        <taxon>Chelicerata</taxon>
        <taxon>Arachnida</taxon>
        <taxon>Acari</taxon>
        <taxon>Acariformes</taxon>
        <taxon>Sarcoptiformes</taxon>
        <taxon>Oribatida</taxon>
        <taxon>Brachypylina</taxon>
        <taxon>Oppioidea</taxon>
        <taxon>Oppiidae</taxon>
        <taxon>Oppiella</taxon>
    </lineage>
</organism>
<evidence type="ECO:0000256" key="6">
    <source>
        <dbReference type="ARBA" id="ARBA00023136"/>
    </source>
</evidence>
<keyword evidence="9" id="KW-1185">Reference proteome</keyword>
<sequence length="96" mass="10902">MTKLSEWLCVALIFVSVWLPVLLGLTPIPVTDAGVRLHVWLTPVYLVVIFGAISALIVLYRVFTFNDCPDAYDELKRQITEAKDDLKRKGFKFTDS</sequence>
<reference evidence="8" key="1">
    <citation type="submission" date="2020-11" db="EMBL/GenBank/DDBJ databases">
        <authorList>
            <person name="Tran Van P."/>
        </authorList>
    </citation>
    <scope>NUCLEOTIDE SEQUENCE</scope>
</reference>
<dbReference type="PANTHER" id="PTHR16433:SF0">
    <property type="entry name" value="DOLICHOL-PHOSPHATE MANNOSYLTRANSFERASE SUBUNIT 3"/>
    <property type="match status" value="1"/>
</dbReference>
<dbReference type="OrthoDB" id="2014333at2759"/>
<evidence type="ECO:0000256" key="2">
    <source>
        <dbReference type="ARBA" id="ARBA00010430"/>
    </source>
</evidence>
<comment type="similarity">
    <text evidence="2 7">Belongs to the DPM3 family.</text>
</comment>
<dbReference type="UniPathway" id="UPA00378"/>
<dbReference type="EMBL" id="OC959263">
    <property type="protein sequence ID" value="CAD7665234.1"/>
    <property type="molecule type" value="Genomic_DNA"/>
</dbReference>
<dbReference type="PANTHER" id="PTHR16433">
    <property type="entry name" value="DOLICHOL-PHOSPHATE MANNOSYLTRANSFERASE SUBUNIT 3"/>
    <property type="match status" value="1"/>
</dbReference>
<evidence type="ECO:0000256" key="1">
    <source>
        <dbReference type="ARBA" id="ARBA00004477"/>
    </source>
</evidence>
<proteinExistence type="inferred from homology"/>
<dbReference type="Pfam" id="PF08285">
    <property type="entry name" value="DPM3"/>
    <property type="match status" value="1"/>
</dbReference>
<evidence type="ECO:0000313" key="8">
    <source>
        <dbReference type="EMBL" id="CAD7665234.1"/>
    </source>
</evidence>
<comment type="subunit">
    <text evidence="7">Component of the dolichol-phosphate mannose (DPM) synthase complex.</text>
</comment>
<dbReference type="GO" id="GO:0006506">
    <property type="term" value="P:GPI anchor biosynthetic process"/>
    <property type="evidence" value="ECO:0007669"/>
    <property type="project" value="TreeGrafter"/>
</dbReference>
<comment type="pathway">
    <text evidence="7">Protein modification; protein glycosylation.</text>
</comment>
<dbReference type="Proteomes" id="UP000728032">
    <property type="component" value="Unassembled WGS sequence"/>
</dbReference>
<keyword evidence="4 7" id="KW-0256">Endoplasmic reticulum</keyword>
<comment type="subcellular location">
    <subcellularLocation>
        <location evidence="1 7">Endoplasmic reticulum membrane</location>
        <topology evidence="1 7">Multi-pass membrane protein</topology>
    </subcellularLocation>
</comment>
<name>A0A7R9MSY9_9ACAR</name>
<evidence type="ECO:0000256" key="5">
    <source>
        <dbReference type="ARBA" id="ARBA00022989"/>
    </source>
</evidence>
<evidence type="ECO:0000256" key="4">
    <source>
        <dbReference type="ARBA" id="ARBA00022824"/>
    </source>
</evidence>